<name>A0A444YST8_ARAHY</name>
<evidence type="ECO:0000313" key="2">
    <source>
        <dbReference type="EMBL" id="RYR04989.1"/>
    </source>
</evidence>
<accession>A0A444YST8</accession>
<protein>
    <recommendedName>
        <fullName evidence="4">Transposase MuDR plant domain-containing protein</fullName>
    </recommendedName>
</protein>
<gene>
    <name evidence="2" type="ORF">Ahy_B06g084815</name>
</gene>
<organism evidence="2 3">
    <name type="scientific">Arachis hypogaea</name>
    <name type="common">Peanut</name>
    <dbReference type="NCBI Taxonomy" id="3818"/>
    <lineage>
        <taxon>Eukaryota</taxon>
        <taxon>Viridiplantae</taxon>
        <taxon>Streptophyta</taxon>
        <taxon>Embryophyta</taxon>
        <taxon>Tracheophyta</taxon>
        <taxon>Spermatophyta</taxon>
        <taxon>Magnoliopsida</taxon>
        <taxon>eudicotyledons</taxon>
        <taxon>Gunneridae</taxon>
        <taxon>Pentapetalae</taxon>
        <taxon>rosids</taxon>
        <taxon>fabids</taxon>
        <taxon>Fabales</taxon>
        <taxon>Fabaceae</taxon>
        <taxon>Papilionoideae</taxon>
        <taxon>50 kb inversion clade</taxon>
        <taxon>dalbergioids sensu lato</taxon>
        <taxon>Dalbergieae</taxon>
        <taxon>Pterocarpus clade</taxon>
        <taxon>Arachis</taxon>
    </lineage>
</organism>
<dbReference type="Proteomes" id="UP000289738">
    <property type="component" value="Chromosome B06"/>
</dbReference>
<reference evidence="2 3" key="1">
    <citation type="submission" date="2019-01" db="EMBL/GenBank/DDBJ databases">
        <title>Sequencing of cultivated peanut Arachis hypogaea provides insights into genome evolution and oil improvement.</title>
        <authorList>
            <person name="Chen X."/>
        </authorList>
    </citation>
    <scope>NUCLEOTIDE SEQUENCE [LARGE SCALE GENOMIC DNA]</scope>
    <source>
        <strain evidence="3">cv. Fuhuasheng</strain>
        <tissue evidence="2">Leaves</tissue>
    </source>
</reference>
<dbReference type="AlphaFoldDB" id="A0A444YST8"/>
<proteinExistence type="predicted"/>
<feature type="region of interest" description="Disordered" evidence="1">
    <location>
        <begin position="1"/>
        <end position="53"/>
    </location>
</feature>
<feature type="compositionally biased region" description="Polar residues" evidence="1">
    <location>
        <begin position="8"/>
        <end position="18"/>
    </location>
</feature>
<evidence type="ECO:0000313" key="3">
    <source>
        <dbReference type="Proteomes" id="UP000289738"/>
    </source>
</evidence>
<evidence type="ECO:0000256" key="1">
    <source>
        <dbReference type="SAM" id="MobiDB-lite"/>
    </source>
</evidence>
<dbReference type="EMBL" id="SDMP01000016">
    <property type="protein sequence ID" value="RYR04989.1"/>
    <property type="molecule type" value="Genomic_DNA"/>
</dbReference>
<evidence type="ECO:0008006" key="4">
    <source>
        <dbReference type="Google" id="ProtNLM"/>
    </source>
</evidence>
<comment type="caution">
    <text evidence="2">The sequence shown here is derived from an EMBL/GenBank/DDBJ whole genome shotgun (WGS) entry which is preliminary data.</text>
</comment>
<sequence>MVDLNMSPEGSQEGSNIEDSNDGMMQVDVESHEGSAIRDPTMDPYQVNSDDDKDAEVEPIEIPDEKEEKEINYYSDTQIALTHLAIVRPYDHLDHFFTLNFETMTSDCLFSQGGSENDPTNEFEIRQQYENKEEVIIAVKTYSIRRAVKYKILENDQLKYDIQYIQFEFGCQWNGIAQHIFTIVKVDPTINLRVLQGGVENHFGYKASYRKVWLVKQIIIARIYGDWEESYNKLPHWLFAM</sequence>
<keyword evidence="3" id="KW-1185">Reference proteome</keyword>